<reference evidence="6" key="1">
    <citation type="submission" date="2020-02" db="EMBL/GenBank/DDBJ databases">
        <authorList>
            <person name="Meier V. D."/>
        </authorList>
    </citation>
    <scope>NUCLEOTIDE SEQUENCE</scope>
    <source>
        <strain evidence="6">AVDCRST_MAG10</strain>
    </source>
</reference>
<feature type="transmembrane region" description="Helical" evidence="5">
    <location>
        <begin position="40"/>
        <end position="63"/>
    </location>
</feature>
<gene>
    <name evidence="6" type="ORF">AVDCRST_MAG10-2077</name>
</gene>
<evidence type="ECO:0000256" key="4">
    <source>
        <dbReference type="ARBA" id="ARBA00023136"/>
    </source>
</evidence>
<protein>
    <recommendedName>
        <fullName evidence="7">Serine protease</fullName>
    </recommendedName>
</protein>
<feature type="transmembrane region" description="Helical" evidence="5">
    <location>
        <begin position="84"/>
        <end position="109"/>
    </location>
</feature>
<evidence type="ECO:0000256" key="3">
    <source>
        <dbReference type="ARBA" id="ARBA00022989"/>
    </source>
</evidence>
<keyword evidence="3 5" id="KW-1133">Transmembrane helix</keyword>
<dbReference type="InterPro" id="IPR001940">
    <property type="entry name" value="Peptidase_S1C"/>
</dbReference>
<dbReference type="InterPro" id="IPR009003">
    <property type="entry name" value="Peptidase_S1_PA"/>
</dbReference>
<accession>A0A6J4ID55</accession>
<dbReference type="EMBL" id="CADCTB010000128">
    <property type="protein sequence ID" value="CAA9247656.1"/>
    <property type="molecule type" value="Genomic_DNA"/>
</dbReference>
<comment type="subcellular location">
    <subcellularLocation>
        <location evidence="1">Membrane</location>
        <topology evidence="1">Multi-pass membrane protein</topology>
    </subcellularLocation>
</comment>
<dbReference type="PANTHER" id="PTHR43019">
    <property type="entry name" value="SERINE ENDOPROTEASE DEGS"/>
    <property type="match status" value="1"/>
</dbReference>
<sequence>MGFLARVASWVGLGAGIYAATRLAPLVLEWYTGGDPATRLLLALGVFLIVSTMGASLGAAVAASVRRLIPPGTGLRTADRAAGGVVGALGGLILVWLLVPILAGVPGVVSETARNSSIARNIDRYGPSTPRALQDVRRQVSEVNFPEVFSRLGPSPGTGPAPEEVALPADVRARVGASTVKVTGMACGRLLSGSGFSPGTNLIVTNAHVVAGVDRPSVRRTDGTRLPATVVVFDPNRDLAVLRVPGLDQTPLPVADAGEGDEGAVYGHPRGTDALVISPARIEDKVNAQGLDLYGDSSIRRQILILAAALEPGDSGGALVDTSGRVVGVAFAVAPDRPSTAYALDSDELRAVLAVPRTNQVDTGPCVRG</sequence>
<proteinExistence type="predicted"/>
<dbReference type="NCBIfam" id="NF033740">
    <property type="entry name" value="MarP_fam_protase"/>
    <property type="match status" value="1"/>
</dbReference>
<feature type="transmembrane region" description="Helical" evidence="5">
    <location>
        <begin position="7"/>
        <end position="28"/>
    </location>
</feature>
<keyword evidence="4 5" id="KW-0472">Membrane</keyword>
<dbReference type="Gene3D" id="2.40.10.10">
    <property type="entry name" value="Trypsin-like serine proteases"/>
    <property type="match status" value="2"/>
</dbReference>
<dbReference type="GO" id="GO:0009403">
    <property type="term" value="P:toxin biosynthetic process"/>
    <property type="evidence" value="ECO:0007669"/>
    <property type="project" value="InterPro"/>
</dbReference>
<dbReference type="PANTHER" id="PTHR43019:SF23">
    <property type="entry name" value="PROTEASE DO-LIKE 5, CHLOROPLASTIC"/>
    <property type="match status" value="1"/>
</dbReference>
<evidence type="ECO:0000313" key="6">
    <source>
        <dbReference type="EMBL" id="CAA9247656.1"/>
    </source>
</evidence>
<dbReference type="GO" id="GO:0016020">
    <property type="term" value="C:membrane"/>
    <property type="evidence" value="ECO:0007669"/>
    <property type="project" value="UniProtKB-SubCell"/>
</dbReference>
<dbReference type="InterPro" id="IPR043504">
    <property type="entry name" value="Peptidase_S1_PA_chymotrypsin"/>
</dbReference>
<organism evidence="6">
    <name type="scientific">uncultured Acidimicrobiales bacterium</name>
    <dbReference type="NCBI Taxonomy" id="310071"/>
    <lineage>
        <taxon>Bacteria</taxon>
        <taxon>Bacillati</taxon>
        <taxon>Actinomycetota</taxon>
        <taxon>Acidimicrobiia</taxon>
        <taxon>Acidimicrobiales</taxon>
        <taxon>environmental samples</taxon>
    </lineage>
</organism>
<dbReference type="PRINTS" id="PR00834">
    <property type="entry name" value="PROTEASES2C"/>
</dbReference>
<dbReference type="AlphaFoldDB" id="A0A6J4ID55"/>
<keyword evidence="2 5" id="KW-0812">Transmembrane</keyword>
<dbReference type="GO" id="GO:0006508">
    <property type="term" value="P:proteolysis"/>
    <property type="evidence" value="ECO:0007669"/>
    <property type="project" value="InterPro"/>
</dbReference>
<dbReference type="InterPro" id="IPR003825">
    <property type="entry name" value="Colicin-V_CvpA"/>
</dbReference>
<evidence type="ECO:0008006" key="7">
    <source>
        <dbReference type="Google" id="ProtNLM"/>
    </source>
</evidence>
<dbReference type="Pfam" id="PF13365">
    <property type="entry name" value="Trypsin_2"/>
    <property type="match status" value="1"/>
</dbReference>
<name>A0A6J4ID55_9ACTN</name>
<evidence type="ECO:0000256" key="1">
    <source>
        <dbReference type="ARBA" id="ARBA00004141"/>
    </source>
</evidence>
<dbReference type="GO" id="GO:0004252">
    <property type="term" value="F:serine-type endopeptidase activity"/>
    <property type="evidence" value="ECO:0007669"/>
    <property type="project" value="InterPro"/>
</dbReference>
<dbReference type="SUPFAM" id="SSF50494">
    <property type="entry name" value="Trypsin-like serine proteases"/>
    <property type="match status" value="1"/>
</dbReference>
<evidence type="ECO:0000256" key="5">
    <source>
        <dbReference type="SAM" id="Phobius"/>
    </source>
</evidence>
<evidence type="ECO:0000256" key="2">
    <source>
        <dbReference type="ARBA" id="ARBA00022692"/>
    </source>
</evidence>
<dbReference type="Pfam" id="PF02674">
    <property type="entry name" value="Colicin_V"/>
    <property type="match status" value="1"/>
</dbReference>
<dbReference type="InterPro" id="IPR047680">
    <property type="entry name" value="MarP-like"/>
</dbReference>